<dbReference type="EMBL" id="AMZH03007516">
    <property type="protein sequence ID" value="RRT61140.1"/>
    <property type="molecule type" value="Genomic_DNA"/>
</dbReference>
<dbReference type="AlphaFoldDB" id="A0A426ZAX1"/>
<organism evidence="1 2">
    <name type="scientific">Ensete ventricosum</name>
    <name type="common">Abyssinian banana</name>
    <name type="synonym">Musa ensete</name>
    <dbReference type="NCBI Taxonomy" id="4639"/>
    <lineage>
        <taxon>Eukaryota</taxon>
        <taxon>Viridiplantae</taxon>
        <taxon>Streptophyta</taxon>
        <taxon>Embryophyta</taxon>
        <taxon>Tracheophyta</taxon>
        <taxon>Spermatophyta</taxon>
        <taxon>Magnoliopsida</taxon>
        <taxon>Liliopsida</taxon>
        <taxon>Zingiberales</taxon>
        <taxon>Musaceae</taxon>
        <taxon>Ensete</taxon>
    </lineage>
</organism>
<name>A0A426ZAX1_ENSVE</name>
<protein>
    <submittedName>
        <fullName evidence="1">Uncharacterized protein</fullName>
    </submittedName>
</protein>
<proteinExistence type="predicted"/>
<sequence>MRLRTRLECVRSSRRVSGAYQDGAREFAGRRLRLVGRLSRVAEWLARTTALDFKQLSVAEPSRPAAEPPVPKIFEYV</sequence>
<gene>
    <name evidence="1" type="ORF">B296_00022495</name>
</gene>
<evidence type="ECO:0000313" key="2">
    <source>
        <dbReference type="Proteomes" id="UP000287651"/>
    </source>
</evidence>
<dbReference type="Proteomes" id="UP000287651">
    <property type="component" value="Unassembled WGS sequence"/>
</dbReference>
<evidence type="ECO:0000313" key="1">
    <source>
        <dbReference type="EMBL" id="RRT61140.1"/>
    </source>
</evidence>
<reference evidence="1 2" key="1">
    <citation type="journal article" date="2014" name="Agronomy (Basel)">
        <title>A Draft Genome Sequence for Ensete ventricosum, the Drought-Tolerant Tree Against Hunger.</title>
        <authorList>
            <person name="Harrison J."/>
            <person name="Moore K.A."/>
            <person name="Paszkiewicz K."/>
            <person name="Jones T."/>
            <person name="Grant M."/>
            <person name="Ambacheew D."/>
            <person name="Muzemil S."/>
            <person name="Studholme D.J."/>
        </authorList>
    </citation>
    <scope>NUCLEOTIDE SEQUENCE [LARGE SCALE GENOMIC DNA]</scope>
</reference>
<accession>A0A426ZAX1</accession>
<comment type="caution">
    <text evidence="1">The sequence shown here is derived from an EMBL/GenBank/DDBJ whole genome shotgun (WGS) entry which is preliminary data.</text>
</comment>